<dbReference type="EC" id="4.1.99.12" evidence="19"/>
<keyword evidence="10 19" id="KW-0378">Hydrolase</keyword>
<evidence type="ECO:0000256" key="3">
    <source>
        <dbReference type="ARBA" id="ARBA00002284"/>
    </source>
</evidence>
<dbReference type="InterPro" id="IPR017945">
    <property type="entry name" value="DHBP_synth_RibB-like_a/b_dom"/>
</dbReference>
<dbReference type="InterPro" id="IPR032677">
    <property type="entry name" value="GTP_cyclohydro_II"/>
</dbReference>
<comment type="cofactor">
    <cofactor evidence="19">
        <name>Zn(2+)</name>
        <dbReference type="ChEBI" id="CHEBI:29105"/>
    </cofactor>
    <text evidence="19">Binds 1 zinc ion per subunit.</text>
</comment>
<feature type="binding site" evidence="19">
    <location>
        <begin position="286"/>
        <end position="290"/>
    </location>
    <ligand>
        <name>GTP</name>
        <dbReference type="ChEBI" id="CHEBI:37565"/>
    </ligand>
</feature>
<comment type="function">
    <text evidence="17 19">Catalyzes the conversion of GTP to 2,5-diamino-6-ribosylamino-4(3H)-pyrimidinone 5'-phosphate (DARP), formate and pyrophosphate.</text>
</comment>
<dbReference type="Gene3D" id="3.90.870.10">
    <property type="entry name" value="DHBP synthase"/>
    <property type="match status" value="1"/>
</dbReference>
<gene>
    <name evidence="19" type="primary">ribBA</name>
    <name evidence="22" type="ORF">LX83_007109</name>
</gene>
<evidence type="ECO:0000259" key="21">
    <source>
        <dbReference type="Pfam" id="PF00925"/>
    </source>
</evidence>
<evidence type="ECO:0000256" key="5">
    <source>
        <dbReference type="ARBA" id="ARBA00004904"/>
    </source>
</evidence>
<feature type="binding site" evidence="19">
    <location>
        <begin position="59"/>
        <end position="60"/>
    </location>
    <ligand>
        <name>D-ribulose 5-phosphate</name>
        <dbReference type="ChEBI" id="CHEBI:58121"/>
    </ligand>
</feature>
<name>A0AAE3GQC8_9PSEU</name>
<keyword evidence="14 19" id="KW-0464">Manganese</keyword>
<evidence type="ECO:0000256" key="14">
    <source>
        <dbReference type="ARBA" id="ARBA00023211"/>
    </source>
</evidence>
<keyword evidence="12 19" id="KW-0460">Magnesium</keyword>
<evidence type="ECO:0000313" key="22">
    <source>
        <dbReference type="EMBL" id="MCP2170218.1"/>
    </source>
</evidence>
<dbReference type="SUPFAM" id="SSF142695">
    <property type="entry name" value="RibA-like"/>
    <property type="match status" value="1"/>
</dbReference>
<evidence type="ECO:0000256" key="16">
    <source>
        <dbReference type="ARBA" id="ARBA00023268"/>
    </source>
</evidence>
<dbReference type="NCBIfam" id="TIGR00505">
    <property type="entry name" value="ribA"/>
    <property type="match status" value="1"/>
</dbReference>
<dbReference type="EC" id="3.5.4.25" evidence="19"/>
<feature type="domain" description="GTP cyclohydrolase II" evidence="21">
    <location>
        <begin position="242"/>
        <end position="408"/>
    </location>
</feature>
<dbReference type="SUPFAM" id="SSF55821">
    <property type="entry name" value="YrdC/RibB"/>
    <property type="match status" value="1"/>
</dbReference>
<evidence type="ECO:0000256" key="17">
    <source>
        <dbReference type="ARBA" id="ARBA00043932"/>
    </source>
</evidence>
<feature type="binding site" evidence="19">
    <location>
        <position position="304"/>
    </location>
    <ligand>
        <name>Zn(2+)</name>
        <dbReference type="ChEBI" id="CHEBI:29105"/>
        <note>catalytic</note>
    </ligand>
</feature>
<dbReference type="GO" id="GO:0005829">
    <property type="term" value="C:cytosol"/>
    <property type="evidence" value="ECO:0007669"/>
    <property type="project" value="TreeGrafter"/>
</dbReference>
<dbReference type="PANTHER" id="PTHR21327:SF18">
    <property type="entry name" value="3,4-DIHYDROXY-2-BUTANONE 4-PHOSPHATE SYNTHASE"/>
    <property type="match status" value="1"/>
</dbReference>
<dbReference type="AlphaFoldDB" id="A0AAE3GQC8"/>
<keyword evidence="13 19" id="KW-0342">GTP-binding</keyword>
<feature type="binding site" evidence="19">
    <location>
        <position position="291"/>
    </location>
    <ligand>
        <name>Zn(2+)</name>
        <dbReference type="ChEBI" id="CHEBI:29105"/>
        <note>catalytic</note>
    </ligand>
</feature>
<feature type="region of interest" description="DHBP synthase" evidence="19">
    <location>
        <begin position="1"/>
        <end position="235"/>
    </location>
</feature>
<feature type="binding site" evidence="19">
    <location>
        <position position="60"/>
    </location>
    <ligand>
        <name>Mg(2+)</name>
        <dbReference type="ChEBI" id="CHEBI:18420"/>
        <label>2</label>
    </ligand>
</feature>
<feature type="binding site" evidence="19">
    <location>
        <position position="196"/>
    </location>
    <ligand>
        <name>D-ribulose 5-phosphate</name>
        <dbReference type="ChEBI" id="CHEBI:58121"/>
    </ligand>
</feature>
<dbReference type="HAMAP" id="MF_00180">
    <property type="entry name" value="RibB"/>
    <property type="match status" value="1"/>
</dbReference>
<feature type="binding site" evidence="19">
    <location>
        <position position="60"/>
    </location>
    <ligand>
        <name>Mg(2+)</name>
        <dbReference type="ChEBI" id="CHEBI:18420"/>
        <label>1</label>
    </ligand>
</feature>
<comment type="catalytic activity">
    <reaction evidence="18 19">
        <text>GTP + 4 H2O = 2,5-diamino-6-hydroxy-4-(5-phosphoribosylamino)-pyrimidine + formate + 2 phosphate + 3 H(+)</text>
        <dbReference type="Rhea" id="RHEA:23704"/>
        <dbReference type="ChEBI" id="CHEBI:15377"/>
        <dbReference type="ChEBI" id="CHEBI:15378"/>
        <dbReference type="ChEBI" id="CHEBI:15740"/>
        <dbReference type="ChEBI" id="CHEBI:37565"/>
        <dbReference type="ChEBI" id="CHEBI:43474"/>
        <dbReference type="ChEBI" id="CHEBI:58614"/>
        <dbReference type="EC" id="3.5.4.25"/>
    </reaction>
</comment>
<feature type="binding site" evidence="19">
    <location>
        <position position="175"/>
    </location>
    <ligand>
        <name>Mg(2+)</name>
        <dbReference type="ChEBI" id="CHEBI:18420"/>
        <label>2</label>
    </ligand>
</feature>
<keyword evidence="16 19" id="KW-0511">Multifunctional enzyme</keyword>
<comment type="caution">
    <text evidence="22">The sequence shown here is derived from an EMBL/GenBank/DDBJ whole genome shotgun (WGS) entry which is preliminary data.</text>
</comment>
<comment type="function">
    <text evidence="3 19">Catalyzes the conversion of D-ribulose 5-phosphate to formate and 3,4-dihydroxy-2-butanone 4-phosphate.</text>
</comment>
<dbReference type="GO" id="GO:0003935">
    <property type="term" value="F:GTP cyclohydrolase II activity"/>
    <property type="evidence" value="ECO:0007669"/>
    <property type="project" value="UniProtKB-UniRule"/>
</dbReference>
<evidence type="ECO:0000256" key="11">
    <source>
        <dbReference type="ARBA" id="ARBA00022833"/>
    </source>
</evidence>
<feature type="binding site" evidence="19">
    <location>
        <begin position="172"/>
        <end position="176"/>
    </location>
    <ligand>
        <name>D-ribulose 5-phosphate</name>
        <dbReference type="ChEBI" id="CHEBI:58121"/>
    </ligand>
</feature>
<keyword evidence="8 19" id="KW-0479">Metal-binding</keyword>
<feature type="binding site" evidence="19">
    <location>
        <position position="307"/>
    </location>
    <ligand>
        <name>GTP</name>
        <dbReference type="ChEBI" id="CHEBI:37565"/>
    </ligand>
</feature>
<dbReference type="PANTHER" id="PTHR21327">
    <property type="entry name" value="GTP CYCLOHYDROLASE II-RELATED"/>
    <property type="match status" value="1"/>
</dbReference>
<dbReference type="GO" id="GO:0000287">
    <property type="term" value="F:magnesium ion binding"/>
    <property type="evidence" value="ECO:0007669"/>
    <property type="project" value="UniProtKB-UniRule"/>
</dbReference>
<dbReference type="GO" id="GO:0030145">
    <property type="term" value="F:manganese ion binding"/>
    <property type="evidence" value="ECO:0007669"/>
    <property type="project" value="UniProtKB-UniRule"/>
</dbReference>
<feature type="region of interest" description="GTP cyclohydrolase II" evidence="19">
    <location>
        <begin position="236"/>
        <end position="445"/>
    </location>
</feature>
<keyword evidence="9 19" id="KW-0547">Nucleotide-binding</keyword>
<evidence type="ECO:0000256" key="1">
    <source>
        <dbReference type="ARBA" id="ARBA00000141"/>
    </source>
</evidence>
<sequence length="445" mass="48549">MTEPAEPVEPAEPAEPVEPPAAAAPSRDQAPQRDFREIERAIADIAAGRPVIVVDDEDRENEGDLIFAAEKATPELIAFMVRYTSGYICVPLTEADCDRLDLPPMYHTYQDQRQTAYAVTVDARQGVSTGISAADRARTIRLLAAADTVPGDLVRPGHVVPLRAKDGGVLRRCGHTEAAVDLARMAGLRPAGVLCEIVSQKDESGMARRDELAVFAEEHDLRLITIADLVAYRRRTEKQVQRVAEARIPTAHGNFRAVGYDSLLDGIEHIALVYGDLGDGEDVLVRVHSECLTGDVFGSLRCDCGPQLDAALEAVAAEGRGVVLYMRGHEGRGIGLIHKLQAYQLQDSGADTVDANLALGMPADARDYGTGAQILVDLGIRSMRLLTNNPAKRVGLEGYGLRVVDRVPLSVWPNPENLRYLRTKRDRMGHDLAHLDQYVTRENTT</sequence>
<dbReference type="NCBIfam" id="NF001591">
    <property type="entry name" value="PRK00393.1"/>
    <property type="match status" value="1"/>
</dbReference>
<dbReference type="InterPro" id="IPR036144">
    <property type="entry name" value="RibA-like_sf"/>
</dbReference>
<dbReference type="FunFam" id="3.40.50.10990:FF:000001">
    <property type="entry name" value="Riboflavin biosynthesis protein RibBA"/>
    <property type="match status" value="1"/>
</dbReference>
<dbReference type="HAMAP" id="MF_01283">
    <property type="entry name" value="RibBA"/>
    <property type="match status" value="1"/>
</dbReference>
<dbReference type="Gene3D" id="3.40.50.10990">
    <property type="entry name" value="GTP cyclohydrolase II"/>
    <property type="match status" value="1"/>
</dbReference>
<dbReference type="Pfam" id="PF00925">
    <property type="entry name" value="GTP_cyclohydro2"/>
    <property type="match status" value="1"/>
</dbReference>
<reference evidence="22" key="1">
    <citation type="submission" date="2022-06" db="EMBL/GenBank/DDBJ databases">
        <title>Genomic Encyclopedia of Archaeal and Bacterial Type Strains, Phase II (KMG-II): from individual species to whole genera.</title>
        <authorList>
            <person name="Goeker M."/>
        </authorList>
    </citation>
    <scope>NUCLEOTIDE SEQUENCE</scope>
    <source>
        <strain evidence="22">DSM 43935</strain>
    </source>
</reference>
<comment type="catalytic activity">
    <reaction evidence="1 19">
        <text>D-ribulose 5-phosphate = (2S)-2-hydroxy-3-oxobutyl phosphate + formate + H(+)</text>
        <dbReference type="Rhea" id="RHEA:18457"/>
        <dbReference type="ChEBI" id="CHEBI:15378"/>
        <dbReference type="ChEBI" id="CHEBI:15740"/>
        <dbReference type="ChEBI" id="CHEBI:58121"/>
        <dbReference type="ChEBI" id="CHEBI:58830"/>
        <dbReference type="EC" id="4.1.99.12"/>
    </reaction>
</comment>
<evidence type="ECO:0000256" key="12">
    <source>
        <dbReference type="ARBA" id="ARBA00022842"/>
    </source>
</evidence>
<dbReference type="InterPro" id="IPR000926">
    <property type="entry name" value="RibA"/>
</dbReference>
<dbReference type="FunFam" id="3.90.870.10:FF:000001">
    <property type="entry name" value="Riboflavin biosynthesis protein RibBA"/>
    <property type="match status" value="1"/>
</dbReference>
<dbReference type="HAMAP" id="MF_00179">
    <property type="entry name" value="RibA"/>
    <property type="match status" value="1"/>
</dbReference>
<keyword evidence="23" id="KW-1185">Reference proteome</keyword>
<comment type="similarity">
    <text evidence="6 19">In the N-terminal section; belongs to the DHBP synthase family.</text>
</comment>
<feature type="site" description="Essential for DHBP synthase activity" evidence="19">
    <location>
        <position position="158"/>
    </location>
</feature>
<comment type="cofactor">
    <cofactor evidence="2">
        <name>Mn(2+)</name>
        <dbReference type="ChEBI" id="CHEBI:29035"/>
    </cofactor>
</comment>
<evidence type="ECO:0000313" key="23">
    <source>
        <dbReference type="Proteomes" id="UP001206128"/>
    </source>
</evidence>
<feature type="region of interest" description="Disordered" evidence="20">
    <location>
        <begin position="1"/>
        <end position="35"/>
    </location>
</feature>
<keyword evidence="15 19" id="KW-0456">Lyase</keyword>
<dbReference type="InterPro" id="IPR016299">
    <property type="entry name" value="Riboflavin_synth_RibBA"/>
</dbReference>
<evidence type="ECO:0000256" key="2">
    <source>
        <dbReference type="ARBA" id="ARBA00001936"/>
    </source>
</evidence>
<feature type="binding site" evidence="19">
    <location>
        <position position="387"/>
    </location>
    <ligand>
        <name>GTP</name>
        <dbReference type="ChEBI" id="CHEBI:37565"/>
    </ligand>
</feature>
<evidence type="ECO:0000256" key="20">
    <source>
        <dbReference type="SAM" id="MobiDB-lite"/>
    </source>
</evidence>
<dbReference type="Pfam" id="PF00926">
    <property type="entry name" value="DHBP_synthase"/>
    <property type="match status" value="1"/>
</dbReference>
<dbReference type="InterPro" id="IPR000422">
    <property type="entry name" value="DHBP_synthase_RibB"/>
</dbReference>
<evidence type="ECO:0000256" key="19">
    <source>
        <dbReference type="HAMAP-Rule" id="MF_01283"/>
    </source>
</evidence>
<dbReference type="NCBIfam" id="TIGR00506">
    <property type="entry name" value="ribB"/>
    <property type="match status" value="1"/>
</dbReference>
<dbReference type="NCBIfam" id="NF006803">
    <property type="entry name" value="PRK09311.1"/>
    <property type="match status" value="1"/>
</dbReference>
<evidence type="ECO:0000256" key="7">
    <source>
        <dbReference type="ARBA" id="ARBA00022619"/>
    </source>
</evidence>
<accession>A0AAE3GQC8</accession>
<feature type="active site" description="Proton acceptor; for GTP cyclohydrolase activity" evidence="19">
    <location>
        <position position="364"/>
    </location>
</feature>
<feature type="binding site" evidence="19">
    <location>
        <position position="352"/>
    </location>
    <ligand>
        <name>GTP</name>
        <dbReference type="ChEBI" id="CHEBI:37565"/>
    </ligand>
</feature>
<keyword evidence="7 19" id="KW-0686">Riboflavin biosynthesis</keyword>
<comment type="pathway">
    <text evidence="4 19">Cofactor biosynthesis; riboflavin biosynthesis; 5-amino-6-(D-ribitylamino)uracil from GTP: step 1/4.</text>
</comment>
<feature type="binding site" evidence="19">
    <location>
        <position position="64"/>
    </location>
    <ligand>
        <name>D-ribulose 5-phosphate</name>
        <dbReference type="ChEBI" id="CHEBI:58121"/>
    </ligand>
</feature>
<dbReference type="GO" id="GO:0008270">
    <property type="term" value="F:zinc ion binding"/>
    <property type="evidence" value="ECO:0007669"/>
    <property type="project" value="UniProtKB-UniRule"/>
</dbReference>
<evidence type="ECO:0000256" key="15">
    <source>
        <dbReference type="ARBA" id="ARBA00023239"/>
    </source>
</evidence>
<feature type="binding site" evidence="19">
    <location>
        <position position="392"/>
    </location>
    <ligand>
        <name>GTP</name>
        <dbReference type="ChEBI" id="CHEBI:37565"/>
    </ligand>
</feature>
<dbReference type="GO" id="GO:0005525">
    <property type="term" value="F:GTP binding"/>
    <property type="evidence" value="ECO:0007669"/>
    <property type="project" value="UniProtKB-KW"/>
</dbReference>
<feature type="site" description="Essential for DHBP synthase activity" evidence="19">
    <location>
        <position position="196"/>
    </location>
</feature>
<dbReference type="Proteomes" id="UP001206128">
    <property type="component" value="Unassembled WGS sequence"/>
</dbReference>
<feature type="active site" description="Nucleophile; for GTP cyclohydrolase activity" evidence="19">
    <location>
        <position position="366"/>
    </location>
</feature>
<protein>
    <recommendedName>
        <fullName evidence="19">Riboflavin biosynthesis protein RibBA</fullName>
    </recommendedName>
    <domain>
        <recommendedName>
            <fullName evidence="19">3,4-dihydroxy-2-butanone 4-phosphate synthase</fullName>
            <shortName evidence="19">DHBP synthase</shortName>
            <ecNumber evidence="19">4.1.99.12</ecNumber>
        </recommendedName>
    </domain>
    <domain>
        <recommendedName>
            <fullName evidence="19">GTP cyclohydrolase-2</fullName>
            <ecNumber evidence="19">3.5.4.25</ecNumber>
        </recommendedName>
        <alternativeName>
            <fullName evidence="19">GTP cyclohydrolase II</fullName>
        </alternativeName>
    </domain>
</protein>
<evidence type="ECO:0000256" key="18">
    <source>
        <dbReference type="ARBA" id="ARBA00049295"/>
    </source>
</evidence>
<evidence type="ECO:0000256" key="8">
    <source>
        <dbReference type="ARBA" id="ARBA00022723"/>
    </source>
</evidence>
<dbReference type="GO" id="GO:0009231">
    <property type="term" value="P:riboflavin biosynthetic process"/>
    <property type="evidence" value="ECO:0007669"/>
    <property type="project" value="UniProtKB-UniRule"/>
</dbReference>
<dbReference type="CDD" id="cd00641">
    <property type="entry name" value="GTP_cyclohydro2"/>
    <property type="match status" value="1"/>
</dbReference>
<evidence type="ECO:0000256" key="10">
    <source>
        <dbReference type="ARBA" id="ARBA00022801"/>
    </source>
</evidence>
<dbReference type="RefSeq" id="WP_308204124.1">
    <property type="nucleotide sequence ID" value="NZ_JAMTCK010000027.1"/>
</dbReference>
<keyword evidence="11 19" id="KW-0862">Zinc</keyword>
<evidence type="ECO:0000256" key="9">
    <source>
        <dbReference type="ARBA" id="ARBA00022741"/>
    </source>
</evidence>
<comment type="pathway">
    <text evidence="5 19">Cofactor biosynthesis; riboflavin biosynthesis; 2-hydroxy-3-oxobutyl phosphate from D-ribulose 5-phosphate: step 1/1.</text>
</comment>
<organism evidence="22 23">
    <name type="scientific">Goodfellowiella coeruleoviolacea</name>
    <dbReference type="NCBI Taxonomy" id="334858"/>
    <lineage>
        <taxon>Bacteria</taxon>
        <taxon>Bacillati</taxon>
        <taxon>Actinomycetota</taxon>
        <taxon>Actinomycetes</taxon>
        <taxon>Pseudonocardiales</taxon>
        <taxon>Pseudonocardiaceae</taxon>
        <taxon>Goodfellowiella</taxon>
    </lineage>
</organism>
<dbReference type="PIRSF" id="PIRSF001259">
    <property type="entry name" value="RibA"/>
    <property type="match status" value="1"/>
</dbReference>
<evidence type="ECO:0000256" key="13">
    <source>
        <dbReference type="ARBA" id="ARBA00023134"/>
    </source>
</evidence>
<comment type="similarity">
    <text evidence="19">In the C-terminal section; belongs to the GTP cyclohydrolase II family.</text>
</comment>
<evidence type="ECO:0000256" key="6">
    <source>
        <dbReference type="ARBA" id="ARBA00005520"/>
    </source>
</evidence>
<dbReference type="EMBL" id="JAMTCK010000027">
    <property type="protein sequence ID" value="MCP2170218.1"/>
    <property type="molecule type" value="Genomic_DNA"/>
</dbReference>
<feature type="binding site" evidence="19">
    <location>
        <position position="302"/>
    </location>
    <ligand>
        <name>Zn(2+)</name>
        <dbReference type="ChEBI" id="CHEBI:29105"/>
        <note>catalytic</note>
    </ligand>
</feature>
<evidence type="ECO:0000256" key="4">
    <source>
        <dbReference type="ARBA" id="ARBA00004853"/>
    </source>
</evidence>
<dbReference type="GO" id="GO:0008686">
    <property type="term" value="F:3,4-dihydroxy-2-butanone-4-phosphate synthase activity"/>
    <property type="evidence" value="ECO:0007669"/>
    <property type="project" value="UniProtKB-UniRule"/>
</dbReference>
<proteinExistence type="inferred from homology"/>
<feature type="binding site" evidence="19">
    <location>
        <begin position="330"/>
        <end position="332"/>
    </location>
    <ligand>
        <name>GTP</name>
        <dbReference type="ChEBI" id="CHEBI:37565"/>
    </ligand>
</feature>
<comment type="cofactor">
    <cofactor evidence="19">
        <name>Mg(2+)</name>
        <dbReference type="ChEBI" id="CHEBI:18420"/>
    </cofactor>
    <cofactor evidence="19">
        <name>Mn(2+)</name>
        <dbReference type="ChEBI" id="CHEBI:29035"/>
    </cofactor>
    <text evidence="19">Binds 2 divalent metal cations per subunit. Magnesium or manganese.</text>
</comment>